<comment type="caution">
    <text evidence="7">The sequence shown here is derived from an EMBL/GenBank/DDBJ whole genome shotgun (WGS) entry which is preliminary data.</text>
</comment>
<sequence>MSSVSHHRLDRRAFLRAAAVTAALLSTTSLTRVAFAQESEAEPFDYDVLTERMRARAAEPFNAAVPELPKLFAALDYDGYRKIQFDAQHARWLDNNSGFQVHAFPMGWLFKEPVGVFEVVDGEASPFGFSNADFMFYDQAMGEEAAAEAFPGIAGVRINYPVNVADKMDELVSFLGSSYFRALGRGNIYGLSARGLAINSWQSGPEEFPRFSAFWLERPSEGKPLVAYASLEGPSVTGAYRFEITPASDTAQETAIDVTARLFFRADIGEIGIAPLTSMFLFAETNRSSFDDYRPQVHDSNGLIVERDGGEVFWRPLNNTPQLGNSYLWENNPRAFGLYQRDRSFETYQDAGAHYERRPSARVEPVGDWGQGNVRLIEAPSRLEAEDNIVAFWVPSDPIKAGDAREFHYRLIWGDLLPRDDAPLAHVVETRAGQGGVSGVANDVKLRKFVIDFAGGELTAMPTEAKLDVVATASSGEIASTALSKVDANGVWRLALDVLIEGSEPVELKANIVSTGRTISETWLYQWRALA</sequence>
<dbReference type="InterPro" id="IPR019546">
    <property type="entry name" value="TAT_signal_bac_arc"/>
</dbReference>
<dbReference type="SUPFAM" id="SSF74650">
    <property type="entry name" value="Galactose mutarotase-like"/>
    <property type="match status" value="1"/>
</dbReference>
<dbReference type="GO" id="GO:0051274">
    <property type="term" value="P:beta-glucan biosynthetic process"/>
    <property type="evidence" value="ECO:0007669"/>
    <property type="project" value="TreeGrafter"/>
</dbReference>
<dbReference type="SUPFAM" id="SSF81296">
    <property type="entry name" value="E set domains"/>
    <property type="match status" value="1"/>
</dbReference>
<dbReference type="InterPro" id="IPR007444">
    <property type="entry name" value="Glucan_biosyn_MdoG_C"/>
</dbReference>
<evidence type="ECO:0000313" key="8">
    <source>
        <dbReference type="Proteomes" id="UP000095463"/>
    </source>
</evidence>
<feature type="domain" description="Glucan biosynthesis periplasmic MdoG C-terminal" evidence="6">
    <location>
        <begin position="44"/>
        <end position="527"/>
    </location>
</feature>
<evidence type="ECO:0000313" key="7">
    <source>
        <dbReference type="EMBL" id="OEO28215.1"/>
    </source>
</evidence>
<organism evidence="7 8">
    <name type="scientific">Devosia insulae DS-56</name>
    <dbReference type="NCBI Taxonomy" id="1116389"/>
    <lineage>
        <taxon>Bacteria</taxon>
        <taxon>Pseudomonadati</taxon>
        <taxon>Pseudomonadota</taxon>
        <taxon>Alphaproteobacteria</taxon>
        <taxon>Hyphomicrobiales</taxon>
        <taxon>Devosiaceae</taxon>
        <taxon>Devosia</taxon>
    </lineage>
</organism>
<name>A0A1E5XI06_9HYPH</name>
<dbReference type="GO" id="GO:0003824">
    <property type="term" value="F:catalytic activity"/>
    <property type="evidence" value="ECO:0007669"/>
    <property type="project" value="InterPro"/>
</dbReference>
<evidence type="ECO:0000256" key="5">
    <source>
        <dbReference type="ARBA" id="ARBA00022764"/>
    </source>
</evidence>
<dbReference type="Gene3D" id="2.60.40.10">
    <property type="entry name" value="Immunoglobulins"/>
    <property type="match status" value="1"/>
</dbReference>
<dbReference type="InterPro" id="IPR011013">
    <property type="entry name" value="Gal_mutarotase_sf_dom"/>
</dbReference>
<comment type="pathway">
    <text evidence="2">Glycan metabolism; osmoregulated periplasmic glucan (OPG) biosynthesis.</text>
</comment>
<keyword evidence="8" id="KW-1185">Reference proteome</keyword>
<accession>A0A1E5XI06</accession>
<protein>
    <recommendedName>
        <fullName evidence="6">Glucan biosynthesis periplasmic MdoG C-terminal domain-containing protein</fullName>
    </recommendedName>
</protein>
<reference evidence="7 8" key="1">
    <citation type="journal article" date="2015" name="Genome Announc.">
        <title>Genome Assemblies of Three Soil-Associated Devosia species: D. insulae, D. limi, and D. soli.</title>
        <authorList>
            <person name="Hassan Y.I."/>
            <person name="Lepp D."/>
            <person name="Zhou T."/>
        </authorList>
    </citation>
    <scope>NUCLEOTIDE SEQUENCE [LARGE SCALE GENOMIC DNA]</scope>
    <source>
        <strain evidence="7 8">DS-56</strain>
    </source>
</reference>
<dbReference type="OrthoDB" id="9777817at2"/>
<dbReference type="Gene3D" id="2.70.98.10">
    <property type="match status" value="1"/>
</dbReference>
<dbReference type="RefSeq" id="WP_069912454.1">
    <property type="nucleotide sequence ID" value="NZ_LAJE02000387.1"/>
</dbReference>
<dbReference type="InterPro" id="IPR013783">
    <property type="entry name" value="Ig-like_fold"/>
</dbReference>
<dbReference type="InterPro" id="IPR006311">
    <property type="entry name" value="TAT_signal"/>
</dbReference>
<dbReference type="Pfam" id="PF04349">
    <property type="entry name" value="MdoG"/>
    <property type="match status" value="1"/>
</dbReference>
<dbReference type="NCBIfam" id="TIGR01409">
    <property type="entry name" value="TAT_signal_seq"/>
    <property type="match status" value="1"/>
</dbReference>
<dbReference type="EMBL" id="LAJE02000387">
    <property type="protein sequence ID" value="OEO28215.1"/>
    <property type="molecule type" value="Genomic_DNA"/>
</dbReference>
<dbReference type="PROSITE" id="PS51318">
    <property type="entry name" value="TAT"/>
    <property type="match status" value="1"/>
</dbReference>
<dbReference type="GO" id="GO:0030246">
    <property type="term" value="F:carbohydrate binding"/>
    <property type="evidence" value="ECO:0007669"/>
    <property type="project" value="InterPro"/>
</dbReference>
<dbReference type="AlphaFoldDB" id="A0A1E5XI06"/>
<dbReference type="InterPro" id="IPR014438">
    <property type="entry name" value="Glucan_biosyn_MdoG/MdoD"/>
</dbReference>
<dbReference type="PANTHER" id="PTHR30504:SF3">
    <property type="entry name" value="GLUCANS BIOSYNTHESIS PROTEIN D"/>
    <property type="match status" value="1"/>
</dbReference>
<evidence type="ECO:0000256" key="1">
    <source>
        <dbReference type="ARBA" id="ARBA00004418"/>
    </source>
</evidence>
<dbReference type="InterPro" id="IPR014718">
    <property type="entry name" value="GH-type_carb-bd"/>
</dbReference>
<dbReference type="UniPathway" id="UPA00637"/>
<comment type="similarity">
    <text evidence="3">Belongs to the OpgD/OpgG family.</text>
</comment>
<dbReference type="Proteomes" id="UP000095463">
    <property type="component" value="Unassembled WGS sequence"/>
</dbReference>
<gene>
    <name evidence="7" type="ORF">VW23_005775</name>
</gene>
<dbReference type="PANTHER" id="PTHR30504">
    <property type="entry name" value="GLUCANS BIOSYNTHESIS PROTEIN"/>
    <property type="match status" value="1"/>
</dbReference>
<evidence type="ECO:0000256" key="4">
    <source>
        <dbReference type="ARBA" id="ARBA00022729"/>
    </source>
</evidence>
<evidence type="ECO:0000259" key="6">
    <source>
        <dbReference type="Pfam" id="PF04349"/>
    </source>
</evidence>
<dbReference type="InterPro" id="IPR014756">
    <property type="entry name" value="Ig_E-set"/>
</dbReference>
<proteinExistence type="inferred from homology"/>
<keyword evidence="4" id="KW-0732">Signal</keyword>
<keyword evidence="5" id="KW-0574">Periplasm</keyword>
<evidence type="ECO:0000256" key="3">
    <source>
        <dbReference type="ARBA" id="ARBA00009284"/>
    </source>
</evidence>
<dbReference type="GO" id="GO:0030288">
    <property type="term" value="C:outer membrane-bounded periplasmic space"/>
    <property type="evidence" value="ECO:0007669"/>
    <property type="project" value="TreeGrafter"/>
</dbReference>
<evidence type="ECO:0000256" key="2">
    <source>
        <dbReference type="ARBA" id="ARBA00005001"/>
    </source>
</evidence>
<comment type="subcellular location">
    <subcellularLocation>
        <location evidence="1">Periplasm</location>
    </subcellularLocation>
</comment>
<dbReference type="PIRSF" id="PIRSF006281">
    <property type="entry name" value="MdoG"/>
    <property type="match status" value="1"/>
</dbReference>